<proteinExistence type="predicted"/>
<protein>
    <recommendedName>
        <fullName evidence="3">RING-type E3 ubiquitin transferase</fullName>
        <ecNumber evidence="3">2.3.2.27</ecNumber>
    </recommendedName>
</protein>
<comment type="pathway">
    <text evidence="2">Protein modification; protein ubiquitination.</text>
</comment>
<dbReference type="CDD" id="cd21037">
    <property type="entry name" value="MLKL_NTD"/>
    <property type="match status" value="1"/>
</dbReference>
<dbReference type="InterPro" id="IPR052608">
    <property type="entry name" value="U-box_domain_protein"/>
</dbReference>
<keyword evidence="8" id="KW-1185">Reference proteome</keyword>
<dbReference type="InterPro" id="IPR036537">
    <property type="entry name" value="Adaptor_Cbl_N_dom_sf"/>
</dbReference>
<evidence type="ECO:0000256" key="2">
    <source>
        <dbReference type="ARBA" id="ARBA00004906"/>
    </source>
</evidence>
<dbReference type="InterPro" id="IPR003613">
    <property type="entry name" value="Ubox_domain"/>
</dbReference>
<sequence length="1023" mass="112602">MKCCCTYRHLISSPWFILVFLGQIPSLEVLTDQVLATAAAARDVLIEKESFKALSKYLYDIEPVLKQLQLRELNDTQAARQALEFLKDDVKKAKDIVDKYKNRARFYLLVRCRSIVGEIQDVTRDIGRSLAALSLASTEVLSDISERVNRLHGEMQKAEFEASQAQLRIVEKLDQGLHERKRDQSFANNMLEEIARTVGVPVEPSEINEELSSLKREKEEAAAHKERAEEIFLEQVIELLSRADAAIDQEEIEQQYRLRVQSVENYATQDVHIPPLKSFMCPITGKVMVDPVSLCTGTACERTAIEDWLESGRTTDPDTGQVLEDFTLRSNIGLRQSIEEWRELNYCLKIRSAKGKLQSGNDSLFVDAFDLLQEVIHENPMNKDWIAIEGLIDIIVPMVGSSHNKDLKRQALVTLTAIIEGHSRNKNRVVEAGGVDRIVVCLVRGSGISKAAIKLLFELLQDGSTWKESTCTKLKQQSSAIFFLVTLLHGTDRESEEKAEVILSKLCDDDDDAISAAAACGWYKPLIDHLCHGPERSRMAMARFLVETEFIDQNIKLLGEGGAIPPLVKMASGNLESKDLALSALAKLLSCRDNKRIVASAGGVPLVIEHIFSSHAPTIIVAKCSEILERLSSDDGIEFLVDANGTRLELGPIITNLMAILQKSNSSPTIRKPVLRSLLNICKSEEILAEKTVAATNGVSLVLPLLEDPDQDIRELALKLIHHFSQNEPDGIADFLLDSRLETFVGFLEGDTCSDAQVAAAGLIACLPKSEVALTNSLIKLDVIPILLNMLRIGTAEAKETVLGALFRFTDPSNIEMQQLVVNLGAYPLLVSILQSGSTTAKARAAALIGNLSSNSSRLTAAPVRTGCWCFRASPPSVCELHGGICDMTSTFCLLKAKALPCLVNLLQEHQDATTYETLQALGTLVQDGLSYRGAKILHQAGAIDLILGVLNWGSVALKEAALVILEKVFQAREVSDYYCTAAKIPLIGLSTQRSENGELGRRAARVLAEIERYSKSSSMPLT</sequence>
<dbReference type="InterPro" id="IPR011989">
    <property type="entry name" value="ARM-like"/>
</dbReference>
<dbReference type="InterPro" id="IPR045210">
    <property type="entry name" value="RING-Ubox_PUB"/>
</dbReference>
<feature type="coiled-coil region" evidence="5">
    <location>
        <begin position="76"/>
        <end position="103"/>
    </location>
</feature>
<dbReference type="SMART" id="SM00504">
    <property type="entry name" value="Ubox"/>
    <property type="match status" value="1"/>
</dbReference>
<dbReference type="Pfam" id="PF04564">
    <property type="entry name" value="U-box"/>
    <property type="match status" value="1"/>
</dbReference>
<comment type="catalytic activity">
    <reaction evidence="1">
        <text>S-ubiquitinyl-[E2 ubiquitin-conjugating enzyme]-L-cysteine + [acceptor protein]-L-lysine = [E2 ubiquitin-conjugating enzyme]-L-cysteine + N(6)-ubiquitinyl-[acceptor protein]-L-lysine.</text>
        <dbReference type="EC" id="2.3.2.27"/>
    </reaction>
</comment>
<dbReference type="InterPro" id="IPR013083">
    <property type="entry name" value="Znf_RING/FYVE/PHD"/>
</dbReference>
<dbReference type="InterPro" id="IPR000225">
    <property type="entry name" value="Armadillo"/>
</dbReference>
<dbReference type="Gene3D" id="1.25.10.10">
    <property type="entry name" value="Leucine-rich Repeat Variant"/>
    <property type="match status" value="4"/>
</dbReference>
<organism evidence="8 9">
    <name type="scientific">Phoenix dactylifera</name>
    <name type="common">Date palm</name>
    <dbReference type="NCBI Taxonomy" id="42345"/>
    <lineage>
        <taxon>Eukaryota</taxon>
        <taxon>Viridiplantae</taxon>
        <taxon>Streptophyta</taxon>
        <taxon>Embryophyta</taxon>
        <taxon>Tracheophyta</taxon>
        <taxon>Spermatophyta</taxon>
        <taxon>Magnoliopsida</taxon>
        <taxon>Liliopsida</taxon>
        <taxon>Arecaceae</taxon>
        <taxon>Coryphoideae</taxon>
        <taxon>Phoeniceae</taxon>
        <taxon>Phoenix</taxon>
    </lineage>
</organism>
<dbReference type="PANTHER" id="PTHR45958:SF15">
    <property type="entry name" value="RING-TYPE E3 UBIQUITIN TRANSFERASE"/>
    <property type="match status" value="1"/>
</dbReference>
<dbReference type="GO" id="GO:0007166">
    <property type="term" value="P:cell surface receptor signaling pathway"/>
    <property type="evidence" value="ECO:0007669"/>
    <property type="project" value="InterPro"/>
</dbReference>
<dbReference type="Gene3D" id="3.30.40.10">
    <property type="entry name" value="Zinc/RING finger domain, C3HC4 (zinc finger)"/>
    <property type="match status" value="1"/>
</dbReference>
<feature type="domain" description="U-box" evidence="7">
    <location>
        <begin position="274"/>
        <end position="348"/>
    </location>
</feature>
<evidence type="ECO:0000256" key="1">
    <source>
        <dbReference type="ARBA" id="ARBA00000900"/>
    </source>
</evidence>
<dbReference type="EC" id="2.3.2.27" evidence="3"/>
<dbReference type="SUPFAM" id="SSF57850">
    <property type="entry name" value="RING/U-box"/>
    <property type="match status" value="1"/>
</dbReference>
<dbReference type="GeneID" id="103711617"/>
<feature type="coiled-coil region" evidence="5">
    <location>
        <begin position="207"/>
        <end position="253"/>
    </location>
</feature>
<name>A0A8B8ZWB0_PHODC</name>
<dbReference type="Proteomes" id="UP000228380">
    <property type="component" value="Unplaced"/>
</dbReference>
<dbReference type="PANTHER" id="PTHR45958">
    <property type="entry name" value="RING-TYPE E3 UBIQUITIN TRANSFERASE"/>
    <property type="match status" value="1"/>
</dbReference>
<dbReference type="PROSITE" id="PS51698">
    <property type="entry name" value="U_BOX"/>
    <property type="match status" value="1"/>
</dbReference>
<evidence type="ECO:0000256" key="6">
    <source>
        <dbReference type="SAM" id="SignalP"/>
    </source>
</evidence>
<accession>A0A8B8ZWB0</accession>
<dbReference type="GO" id="GO:0061630">
    <property type="term" value="F:ubiquitin protein ligase activity"/>
    <property type="evidence" value="ECO:0007669"/>
    <property type="project" value="UniProtKB-EC"/>
</dbReference>
<evidence type="ECO:0000256" key="5">
    <source>
        <dbReference type="SAM" id="Coils"/>
    </source>
</evidence>
<dbReference type="GO" id="GO:0016567">
    <property type="term" value="P:protein ubiquitination"/>
    <property type="evidence" value="ECO:0007669"/>
    <property type="project" value="UniProtKB-UniPathway"/>
</dbReference>
<dbReference type="SUPFAM" id="SSF48371">
    <property type="entry name" value="ARM repeat"/>
    <property type="match status" value="2"/>
</dbReference>
<dbReference type="RefSeq" id="XP_038978585.1">
    <property type="nucleotide sequence ID" value="XM_039122657.1"/>
</dbReference>
<evidence type="ECO:0000256" key="3">
    <source>
        <dbReference type="ARBA" id="ARBA00012483"/>
    </source>
</evidence>
<dbReference type="InterPro" id="IPR059179">
    <property type="entry name" value="MLKL-like_MCAfunc"/>
</dbReference>
<dbReference type="InterPro" id="IPR016024">
    <property type="entry name" value="ARM-type_fold"/>
</dbReference>
<gene>
    <name evidence="9" type="primary">LOC103711617</name>
</gene>
<dbReference type="UniPathway" id="UPA00143"/>
<feature type="coiled-coil region" evidence="5">
    <location>
        <begin position="141"/>
        <end position="168"/>
    </location>
</feature>
<dbReference type="AlphaFoldDB" id="A0A8B8ZWB0"/>
<dbReference type="Gene3D" id="1.20.930.20">
    <property type="entry name" value="Adaptor protein Cbl, N-terminal domain"/>
    <property type="match status" value="1"/>
</dbReference>
<dbReference type="OrthoDB" id="1897399at2759"/>
<keyword evidence="4" id="KW-0808">Transferase</keyword>
<feature type="chain" id="PRO_5034797347" description="RING-type E3 ubiquitin transferase" evidence="6">
    <location>
        <begin position="27"/>
        <end position="1023"/>
    </location>
</feature>
<dbReference type="SMART" id="SM00185">
    <property type="entry name" value="ARM"/>
    <property type="match status" value="8"/>
</dbReference>
<evidence type="ECO:0000259" key="7">
    <source>
        <dbReference type="PROSITE" id="PS51698"/>
    </source>
</evidence>
<keyword evidence="5" id="KW-0175">Coiled coil</keyword>
<evidence type="ECO:0000313" key="8">
    <source>
        <dbReference type="Proteomes" id="UP000228380"/>
    </source>
</evidence>
<keyword evidence="6" id="KW-0732">Signal</keyword>
<evidence type="ECO:0000256" key="4">
    <source>
        <dbReference type="ARBA" id="ARBA00022679"/>
    </source>
</evidence>
<reference evidence="9" key="1">
    <citation type="submission" date="2025-08" db="UniProtKB">
        <authorList>
            <consortium name="RefSeq"/>
        </authorList>
    </citation>
    <scope>IDENTIFICATION</scope>
    <source>
        <tissue evidence="9">Young leaves</tissue>
    </source>
</reference>
<dbReference type="CDD" id="cd16664">
    <property type="entry name" value="RING-Ubox_PUB"/>
    <property type="match status" value="1"/>
</dbReference>
<feature type="signal peptide" evidence="6">
    <location>
        <begin position="1"/>
        <end position="26"/>
    </location>
</feature>
<evidence type="ECO:0000313" key="9">
    <source>
        <dbReference type="RefSeq" id="XP_038978585.1"/>
    </source>
</evidence>